<dbReference type="EMBL" id="LXQA010023473">
    <property type="protein sequence ID" value="MCH92797.1"/>
    <property type="molecule type" value="Genomic_DNA"/>
</dbReference>
<accession>A0A392MZ21</accession>
<dbReference type="GO" id="GO:0000423">
    <property type="term" value="P:mitophagy"/>
    <property type="evidence" value="ECO:0007669"/>
    <property type="project" value="TreeGrafter"/>
</dbReference>
<dbReference type="PANTHER" id="PTHR13430:SF15">
    <property type="entry name" value="AUTOPHAGY-RELATED PROTEIN 13B"/>
    <property type="match status" value="1"/>
</dbReference>
<dbReference type="Proteomes" id="UP000265520">
    <property type="component" value="Unassembled WGS sequence"/>
</dbReference>
<dbReference type="Pfam" id="PF10033">
    <property type="entry name" value="ATG13"/>
    <property type="match status" value="2"/>
</dbReference>
<protein>
    <submittedName>
        <fullName evidence="3">Autophagy-related protein 13-like</fullName>
    </submittedName>
</protein>
<organism evidence="3 4">
    <name type="scientific">Trifolium medium</name>
    <dbReference type="NCBI Taxonomy" id="97028"/>
    <lineage>
        <taxon>Eukaryota</taxon>
        <taxon>Viridiplantae</taxon>
        <taxon>Streptophyta</taxon>
        <taxon>Embryophyta</taxon>
        <taxon>Tracheophyta</taxon>
        <taxon>Spermatophyta</taxon>
        <taxon>Magnoliopsida</taxon>
        <taxon>eudicotyledons</taxon>
        <taxon>Gunneridae</taxon>
        <taxon>Pentapetalae</taxon>
        <taxon>rosids</taxon>
        <taxon>fabids</taxon>
        <taxon>Fabales</taxon>
        <taxon>Fabaceae</taxon>
        <taxon>Papilionoideae</taxon>
        <taxon>50 kb inversion clade</taxon>
        <taxon>NPAAA clade</taxon>
        <taxon>Hologalegina</taxon>
        <taxon>IRL clade</taxon>
        <taxon>Trifolieae</taxon>
        <taxon>Trifolium</taxon>
    </lineage>
</organism>
<proteinExistence type="predicted"/>
<evidence type="ECO:0000259" key="2">
    <source>
        <dbReference type="Pfam" id="PF10033"/>
    </source>
</evidence>
<dbReference type="Gene3D" id="3.30.900.10">
    <property type="entry name" value="HORMA domain"/>
    <property type="match status" value="1"/>
</dbReference>
<evidence type="ECO:0000313" key="3">
    <source>
        <dbReference type="EMBL" id="MCH92797.1"/>
    </source>
</evidence>
<feature type="non-terminal residue" evidence="3">
    <location>
        <position position="366"/>
    </location>
</feature>
<dbReference type="GO" id="GO:0005829">
    <property type="term" value="C:cytosol"/>
    <property type="evidence" value="ECO:0007669"/>
    <property type="project" value="TreeGrafter"/>
</dbReference>
<dbReference type="GO" id="GO:0034497">
    <property type="term" value="P:protein localization to phagophore assembly site"/>
    <property type="evidence" value="ECO:0007669"/>
    <property type="project" value="TreeGrafter"/>
</dbReference>
<comment type="caution">
    <text evidence="3">The sequence shown here is derived from an EMBL/GenBank/DDBJ whole genome shotgun (WGS) entry which is preliminary data.</text>
</comment>
<dbReference type="InterPro" id="IPR040182">
    <property type="entry name" value="ATG13"/>
</dbReference>
<dbReference type="PANTHER" id="PTHR13430">
    <property type="match status" value="1"/>
</dbReference>
<dbReference type="InterPro" id="IPR036570">
    <property type="entry name" value="HORMA_dom_sf"/>
</dbReference>
<dbReference type="GO" id="GO:0034727">
    <property type="term" value="P:piecemeal microautophagy of the nucleus"/>
    <property type="evidence" value="ECO:0007669"/>
    <property type="project" value="TreeGrafter"/>
</dbReference>
<feature type="domain" description="Autophagy-related protein 13 N-terminal" evidence="2">
    <location>
        <begin position="109"/>
        <end position="197"/>
    </location>
</feature>
<evidence type="ECO:0000256" key="1">
    <source>
        <dbReference type="ARBA" id="ARBA00023006"/>
    </source>
</evidence>
<keyword evidence="4" id="KW-1185">Reference proteome</keyword>
<dbReference type="GO" id="GO:1990316">
    <property type="term" value="C:Atg1/ULK1 kinase complex"/>
    <property type="evidence" value="ECO:0007669"/>
    <property type="project" value="InterPro"/>
</dbReference>
<dbReference type="AlphaFoldDB" id="A0A392MZ21"/>
<sequence length="366" mass="41177">MEQIITEFFAKSVHIILESRAIYASSRNSYGGYKSDSSSSSSSSSVRPRDKWFNLALRECPVALENINNHECLIVDVILVRRSLDWDPTIPKKYENGKKIKDSNLGTRRSSNNNSLQNLYKKSTLLLRSLYATVRLLPAYKIFRDLNSSAHIRPFTLAHRVSSFVEPFTRKQESEMMKYRFTPVDTSSGRLCLTVMYCPKASDLSCEQLPSMSPQVISDYVGSPLADPLRRFPSLPLAGLPCHGCLSPRRHSWNFDDSKASSTSINDSSLPIHSKSQILLSNTSSRLHDLPPNPHLRGSRCTYKIDRSTNVMQTGATSEKAFSLGKDELQKYSGVRISANSFPLISISSRSYLDDFDDTDFSCPFD</sequence>
<evidence type="ECO:0000313" key="4">
    <source>
        <dbReference type="Proteomes" id="UP000265520"/>
    </source>
</evidence>
<dbReference type="InterPro" id="IPR018731">
    <property type="entry name" value="Atg13_N"/>
</dbReference>
<dbReference type="GO" id="GO:0000407">
    <property type="term" value="C:phagophore assembly site"/>
    <property type="evidence" value="ECO:0007669"/>
    <property type="project" value="TreeGrafter"/>
</dbReference>
<keyword evidence="1" id="KW-0072">Autophagy</keyword>
<name>A0A392MZ21_9FABA</name>
<feature type="domain" description="Autophagy-related protein 13 N-terminal" evidence="2">
    <location>
        <begin position="5"/>
        <end position="69"/>
    </location>
</feature>
<reference evidence="3 4" key="1">
    <citation type="journal article" date="2018" name="Front. Plant Sci.">
        <title>Red Clover (Trifolium pratense) and Zigzag Clover (T. medium) - A Picture of Genomic Similarities and Differences.</title>
        <authorList>
            <person name="Dluhosova J."/>
            <person name="Istvanek J."/>
            <person name="Nedelnik J."/>
            <person name="Repkova J."/>
        </authorList>
    </citation>
    <scope>NUCLEOTIDE SEQUENCE [LARGE SCALE GENOMIC DNA]</scope>
    <source>
        <strain evidence="4">cv. 10/8</strain>
        <tissue evidence="3">Leaf</tissue>
    </source>
</reference>